<keyword evidence="6" id="KW-1185">Reference proteome</keyword>
<keyword evidence="3" id="KW-0804">Transcription</keyword>
<accession>A0ABY2AHQ0</accession>
<dbReference type="Pfam" id="PF12833">
    <property type="entry name" value="HTH_18"/>
    <property type="match status" value="1"/>
</dbReference>
<keyword evidence="1" id="KW-0805">Transcription regulation</keyword>
<comment type="caution">
    <text evidence="5">The sequence shown here is derived from an EMBL/GenBank/DDBJ whole genome shotgun (WGS) entry which is preliminary data.</text>
</comment>
<proteinExistence type="predicted"/>
<organism evidence="5 6">
    <name type="scientific">Corallincola luteus</name>
    <dbReference type="NCBI Taxonomy" id="1775177"/>
    <lineage>
        <taxon>Bacteria</taxon>
        <taxon>Pseudomonadati</taxon>
        <taxon>Pseudomonadota</taxon>
        <taxon>Gammaproteobacteria</taxon>
        <taxon>Alteromonadales</taxon>
        <taxon>Psychromonadaceae</taxon>
        <taxon>Corallincola</taxon>
    </lineage>
</organism>
<evidence type="ECO:0000313" key="5">
    <source>
        <dbReference type="EMBL" id="TCI02165.1"/>
    </source>
</evidence>
<gene>
    <name evidence="5" type="ORF">EZV61_14600</name>
</gene>
<evidence type="ECO:0000313" key="6">
    <source>
        <dbReference type="Proteomes" id="UP000292554"/>
    </source>
</evidence>
<evidence type="ECO:0000256" key="2">
    <source>
        <dbReference type="ARBA" id="ARBA00023125"/>
    </source>
</evidence>
<dbReference type="InterPro" id="IPR020449">
    <property type="entry name" value="Tscrpt_reg_AraC-type_HTH"/>
</dbReference>
<dbReference type="InterPro" id="IPR009057">
    <property type="entry name" value="Homeodomain-like_sf"/>
</dbReference>
<evidence type="ECO:0000256" key="3">
    <source>
        <dbReference type="ARBA" id="ARBA00023163"/>
    </source>
</evidence>
<sequence length="301" mass="33438">MDIQPHHQMTTELRTLQCAMIEKMQALTPELGLTAIEPQGITLIRAESPTERNAIVCQPFIYVVIQGKKASYLGDEKYSYDPLNFLALSVSLPLEAHVIEASPETPYLAIKIDISTEMVSDLLLHLPTLQPQSPSQRGICVCPMSIALMQTIDRLLSVLTEPKHTEVLAPLCIKEALYHALLGPQGPQLAAFASQGRQHQRIAEVIRHIQQHYEQPLDVDGLATIANMSPSSLHQHFKAVTNASPLQYIKTIRLHHAHQLVAVQQTSISQAAYQVGYQSVSQFNREYKRLFGQVPSEAKAG</sequence>
<feature type="domain" description="HTH araC/xylS-type" evidence="4">
    <location>
        <begin position="203"/>
        <end position="301"/>
    </location>
</feature>
<reference evidence="5 6" key="1">
    <citation type="submission" date="2019-02" db="EMBL/GenBank/DDBJ databases">
        <title>Corallincola luteus sp. nov., a marine bacterium isolated from surface sediment of Bohai Sea in China.</title>
        <authorList>
            <person name="Ren Q."/>
        </authorList>
    </citation>
    <scope>NUCLEOTIDE SEQUENCE [LARGE SCALE GENOMIC DNA]</scope>
    <source>
        <strain evidence="5 6">DASS28</strain>
    </source>
</reference>
<dbReference type="Gene3D" id="1.10.10.60">
    <property type="entry name" value="Homeodomain-like"/>
    <property type="match status" value="2"/>
</dbReference>
<dbReference type="InterPro" id="IPR009594">
    <property type="entry name" value="Tscrpt_reg_HTH_AraC_N"/>
</dbReference>
<dbReference type="Proteomes" id="UP000292554">
    <property type="component" value="Unassembled WGS sequence"/>
</dbReference>
<dbReference type="RefSeq" id="WP_131416507.1">
    <property type="nucleotide sequence ID" value="NZ_SJXE01000008.1"/>
</dbReference>
<dbReference type="SUPFAM" id="SSF46689">
    <property type="entry name" value="Homeodomain-like"/>
    <property type="match status" value="2"/>
</dbReference>
<dbReference type="SMART" id="SM00342">
    <property type="entry name" value="HTH_ARAC"/>
    <property type="match status" value="1"/>
</dbReference>
<dbReference type="EMBL" id="SJXE01000008">
    <property type="protein sequence ID" value="TCI02165.1"/>
    <property type="molecule type" value="Genomic_DNA"/>
</dbReference>
<dbReference type="PRINTS" id="PR00032">
    <property type="entry name" value="HTHARAC"/>
</dbReference>
<dbReference type="InterPro" id="IPR018060">
    <property type="entry name" value="HTH_AraC"/>
</dbReference>
<name>A0ABY2AHQ0_9GAMM</name>
<dbReference type="Pfam" id="PF06719">
    <property type="entry name" value="AraC_N"/>
    <property type="match status" value="1"/>
</dbReference>
<dbReference type="PANTHER" id="PTHR43436:SF2">
    <property type="entry name" value="ARAC_XYLS FAMILY TRANSCRIPTIONAL REGULATOR"/>
    <property type="match status" value="1"/>
</dbReference>
<keyword evidence="2" id="KW-0238">DNA-binding</keyword>
<evidence type="ECO:0000256" key="1">
    <source>
        <dbReference type="ARBA" id="ARBA00023015"/>
    </source>
</evidence>
<dbReference type="PANTHER" id="PTHR43436">
    <property type="entry name" value="ARAC-FAMILY TRANSCRIPTIONAL REGULATOR"/>
    <property type="match status" value="1"/>
</dbReference>
<protein>
    <submittedName>
        <fullName evidence="5">AraC family transcriptional regulator</fullName>
    </submittedName>
</protein>
<evidence type="ECO:0000259" key="4">
    <source>
        <dbReference type="PROSITE" id="PS01124"/>
    </source>
</evidence>
<dbReference type="PROSITE" id="PS01124">
    <property type="entry name" value="HTH_ARAC_FAMILY_2"/>
    <property type="match status" value="1"/>
</dbReference>